<evidence type="ECO:0000313" key="4">
    <source>
        <dbReference type="Proteomes" id="UP000271098"/>
    </source>
</evidence>
<reference evidence="3 4" key="2">
    <citation type="submission" date="2018-11" db="EMBL/GenBank/DDBJ databases">
        <authorList>
            <consortium name="Pathogen Informatics"/>
        </authorList>
    </citation>
    <scope>NUCLEOTIDE SEQUENCE [LARGE SCALE GENOMIC DNA]</scope>
</reference>
<keyword evidence="2" id="KW-1133">Transmembrane helix</keyword>
<feature type="transmembrane region" description="Helical" evidence="2">
    <location>
        <begin position="60"/>
        <end position="79"/>
    </location>
</feature>
<feature type="region of interest" description="Disordered" evidence="1">
    <location>
        <begin position="22"/>
        <end position="52"/>
    </location>
</feature>
<keyword evidence="2" id="KW-0812">Transmembrane</keyword>
<dbReference type="Proteomes" id="UP000271098">
    <property type="component" value="Unassembled WGS sequence"/>
</dbReference>
<proteinExistence type="predicted"/>
<reference evidence="5" key="1">
    <citation type="submission" date="2016-06" db="UniProtKB">
        <authorList>
            <consortium name="WormBaseParasite"/>
        </authorList>
    </citation>
    <scope>IDENTIFICATION</scope>
</reference>
<accession>A0A183DHF2</accession>
<protein>
    <submittedName>
        <fullName evidence="5">Ovule protein</fullName>
    </submittedName>
</protein>
<evidence type="ECO:0000256" key="2">
    <source>
        <dbReference type="SAM" id="Phobius"/>
    </source>
</evidence>
<evidence type="ECO:0000256" key="1">
    <source>
        <dbReference type="SAM" id="MobiDB-lite"/>
    </source>
</evidence>
<organism evidence="5">
    <name type="scientific">Gongylonema pulchrum</name>
    <dbReference type="NCBI Taxonomy" id="637853"/>
    <lineage>
        <taxon>Eukaryota</taxon>
        <taxon>Metazoa</taxon>
        <taxon>Ecdysozoa</taxon>
        <taxon>Nematoda</taxon>
        <taxon>Chromadorea</taxon>
        <taxon>Rhabditida</taxon>
        <taxon>Spirurina</taxon>
        <taxon>Spiruromorpha</taxon>
        <taxon>Spiruroidea</taxon>
        <taxon>Gongylonematidae</taxon>
        <taxon>Gongylonema</taxon>
    </lineage>
</organism>
<name>A0A183DHF2_9BILA</name>
<dbReference type="WBParaSite" id="GPUH_0000815201-mRNA-1">
    <property type="protein sequence ID" value="GPUH_0000815201-mRNA-1"/>
    <property type="gene ID" value="GPUH_0000815201"/>
</dbReference>
<keyword evidence="4" id="KW-1185">Reference proteome</keyword>
<feature type="compositionally biased region" description="Polar residues" evidence="1">
    <location>
        <begin position="31"/>
        <end position="51"/>
    </location>
</feature>
<dbReference type="AlphaFoldDB" id="A0A183DHF2"/>
<keyword evidence="2" id="KW-0472">Membrane</keyword>
<evidence type="ECO:0000313" key="5">
    <source>
        <dbReference type="WBParaSite" id="GPUH_0000815201-mRNA-1"/>
    </source>
</evidence>
<gene>
    <name evidence="3" type="ORF">GPUH_LOCUS8140</name>
</gene>
<sequence>MKNPRTEEYEQLVKRVLELSNSVKKDIKPSSPMSPRSESVPRQSSRPSGPQAQRIVDSQVFSSTLFFTLSRIFVFLTFISST</sequence>
<evidence type="ECO:0000313" key="3">
    <source>
        <dbReference type="EMBL" id="VDK60962.1"/>
    </source>
</evidence>
<dbReference type="EMBL" id="UYRT01022925">
    <property type="protein sequence ID" value="VDK60962.1"/>
    <property type="molecule type" value="Genomic_DNA"/>
</dbReference>